<reference evidence="2" key="1">
    <citation type="submission" date="2017-09" db="EMBL/GenBank/DDBJ databases">
        <title>Depth-based differentiation of microbial function through sediment-hosted aquifers and enrichment of novel symbionts in the deep terrestrial subsurface.</title>
        <authorList>
            <person name="Probst A.J."/>
            <person name="Ladd B."/>
            <person name="Jarett J.K."/>
            <person name="Geller-Mcgrath D.E."/>
            <person name="Sieber C.M.K."/>
            <person name="Emerson J.B."/>
            <person name="Anantharaman K."/>
            <person name="Thomas B.C."/>
            <person name="Malmstrom R."/>
            <person name="Stieglmeier M."/>
            <person name="Klingl A."/>
            <person name="Woyke T."/>
            <person name="Ryan C.M."/>
            <person name="Banfield J.F."/>
        </authorList>
    </citation>
    <scope>NUCLEOTIDE SEQUENCE [LARGE SCALE GENOMIC DNA]</scope>
</reference>
<protein>
    <submittedName>
        <fullName evidence="1">Uncharacterized protein</fullName>
    </submittedName>
</protein>
<sequence length="145" mass="17197">METLLDVYREQLKILREHYYGVFREDKNSHKFNTRLSSKLKGMPIKIDGCHLSLITVIPDIYIREDMLAIKMKEYGRAVHPSLLRKIREEKKRFKTPYIITNITNGTSALEHPEHTLNLLEKIFYFMYTGKFPSEDMTFQDIITP</sequence>
<evidence type="ECO:0000313" key="2">
    <source>
        <dbReference type="Proteomes" id="UP000231503"/>
    </source>
</evidence>
<dbReference type="AlphaFoldDB" id="A0A2H0TCV9"/>
<name>A0A2H0TCV9_9BACT</name>
<evidence type="ECO:0000313" key="1">
    <source>
        <dbReference type="EMBL" id="PIR69399.1"/>
    </source>
</evidence>
<accession>A0A2H0TCV9</accession>
<gene>
    <name evidence="1" type="ORF">COU47_03450</name>
</gene>
<dbReference type="EMBL" id="PFCO01000008">
    <property type="protein sequence ID" value="PIR69399.1"/>
    <property type="molecule type" value="Genomic_DNA"/>
</dbReference>
<proteinExistence type="predicted"/>
<dbReference type="Proteomes" id="UP000231503">
    <property type="component" value="Unassembled WGS sequence"/>
</dbReference>
<comment type="caution">
    <text evidence="1">The sequence shown here is derived from an EMBL/GenBank/DDBJ whole genome shotgun (WGS) entry which is preliminary data.</text>
</comment>
<organism evidence="1 2">
    <name type="scientific">Candidatus Niyogibacteria bacterium CG10_big_fil_rev_8_21_14_0_10_46_36</name>
    <dbReference type="NCBI Taxonomy" id="1974726"/>
    <lineage>
        <taxon>Bacteria</taxon>
        <taxon>Candidatus Niyogiibacteriota</taxon>
    </lineage>
</organism>